<dbReference type="EC" id="2.7.11.1" evidence="3"/>
<reference evidence="19" key="2">
    <citation type="submission" date="2025-08" db="UniProtKB">
        <authorList>
            <consortium name="RefSeq"/>
        </authorList>
    </citation>
    <scope>IDENTIFICATION</scope>
    <source>
        <tissue evidence="19">Young leaves</tissue>
    </source>
</reference>
<evidence type="ECO:0000313" key="18">
    <source>
        <dbReference type="Proteomes" id="UP000228380"/>
    </source>
</evidence>
<evidence type="ECO:0000259" key="16">
    <source>
        <dbReference type="PROSITE" id="PS50011"/>
    </source>
</evidence>
<dbReference type="FunFam" id="1.10.510.10:FF:000303">
    <property type="entry name" value="Non-specific serine/threonine protein kinase"/>
    <property type="match status" value="1"/>
</dbReference>
<dbReference type="Gene3D" id="3.30.310.80">
    <property type="entry name" value="Kinase associated domain 1, KA1"/>
    <property type="match status" value="1"/>
</dbReference>
<dbReference type="Pfam" id="PF00069">
    <property type="entry name" value="Pkinase"/>
    <property type="match status" value="1"/>
</dbReference>
<evidence type="ECO:0000256" key="8">
    <source>
        <dbReference type="ARBA" id="ARBA00022840"/>
    </source>
</evidence>
<dbReference type="Gene3D" id="1.10.510.10">
    <property type="entry name" value="Transferase(Phosphotransferase) domain 1"/>
    <property type="match status" value="1"/>
</dbReference>
<sequence>MPDSGGSAPRKLGSKELPRPAAKVLFGRFELVRLLGFGASARVYLARDLRSGHSVAVKAIPKGRVAKDGLSHNVVREIAIMRRLHHPHVLRLLEVLASRSKIYFVLELARGGELFAEVARGRLPEDLSRRYFRQLIAAVGYCHSNGVFHRDLKPENLLLDDAGNLKVSDFGLSALPEQIRGDGLLHTLCGTPAYVAPEILDKKGYDGAKVDVWSCGVILYVLNAGYLPFNDPNLMAMYRKIYRGEYRCPRWTSPELRRLIGRLLEPNPERRIAIDVILRDPWFKKGLGEEEWTALAKFHAAETAEAEDAKFWKSEEPDRALNAFDLISFSSGLDMSGLFGPQSDWKRFISAEPAEAILARAEDIGKKEGLVVRRKGKKGLAGVVVEGQIGNLVTIVVVRRLGDGLVVVEAEDGGGAAERFFLTEKLWPALEGPASETGSSGSVTDRPHPVP</sequence>
<comment type="catalytic activity">
    <reaction evidence="11">
        <text>L-seryl-[protein] + ATP = O-phospho-L-seryl-[protein] + ADP + H(+)</text>
        <dbReference type="Rhea" id="RHEA:17989"/>
        <dbReference type="Rhea" id="RHEA-COMP:9863"/>
        <dbReference type="Rhea" id="RHEA-COMP:11604"/>
        <dbReference type="ChEBI" id="CHEBI:15378"/>
        <dbReference type="ChEBI" id="CHEBI:29999"/>
        <dbReference type="ChEBI" id="CHEBI:30616"/>
        <dbReference type="ChEBI" id="CHEBI:83421"/>
        <dbReference type="ChEBI" id="CHEBI:456216"/>
        <dbReference type="EC" id="2.7.11.1"/>
    </reaction>
</comment>
<keyword evidence="6 13" id="KW-0547">Nucleotide-binding</keyword>
<dbReference type="PROSITE" id="PS00107">
    <property type="entry name" value="PROTEIN_KINASE_ATP"/>
    <property type="match status" value="1"/>
</dbReference>
<dbReference type="Proteomes" id="UP000228380">
    <property type="component" value="Chromosome 3"/>
</dbReference>
<evidence type="ECO:0000256" key="11">
    <source>
        <dbReference type="ARBA" id="ARBA00048679"/>
    </source>
</evidence>
<evidence type="ECO:0000256" key="14">
    <source>
        <dbReference type="RuleBase" id="RU000304"/>
    </source>
</evidence>
<protein>
    <recommendedName>
        <fullName evidence="3">non-specific serine/threonine protein kinase</fullName>
        <ecNumber evidence="3">2.7.11.1</ecNumber>
    </recommendedName>
</protein>
<feature type="region of interest" description="Disordered" evidence="15">
    <location>
        <begin position="431"/>
        <end position="451"/>
    </location>
</feature>
<evidence type="ECO:0000256" key="1">
    <source>
        <dbReference type="ARBA" id="ARBA00001936"/>
    </source>
</evidence>
<dbReference type="GeneID" id="103702110"/>
<dbReference type="PANTHER" id="PTHR43895:SF151">
    <property type="entry name" value="CBL-INTERACTING SERINE_THREONINE-PROTEIN KINASE 11"/>
    <property type="match status" value="1"/>
</dbReference>
<dbReference type="OrthoDB" id="193931at2759"/>
<reference evidence="18" key="1">
    <citation type="journal article" date="2019" name="Nat. Commun.">
        <title>Genome-wide association mapping of date palm fruit traits.</title>
        <authorList>
            <person name="Hazzouri K.M."/>
            <person name="Gros-Balthazard M."/>
            <person name="Flowers J.M."/>
            <person name="Copetti D."/>
            <person name="Lemansour A."/>
            <person name="Lebrun M."/>
            <person name="Masmoudi K."/>
            <person name="Ferrand S."/>
            <person name="Dhar M.I."/>
            <person name="Fresquez Z.A."/>
            <person name="Rosas U."/>
            <person name="Zhang J."/>
            <person name="Talag J."/>
            <person name="Lee S."/>
            <person name="Kudrna D."/>
            <person name="Powell R.F."/>
            <person name="Leitch I.J."/>
            <person name="Krueger R.R."/>
            <person name="Wing R.A."/>
            <person name="Amiri K.M.A."/>
            <person name="Purugganan M.D."/>
        </authorList>
    </citation>
    <scope>NUCLEOTIDE SEQUENCE [LARGE SCALE GENOMIC DNA]</scope>
    <source>
        <strain evidence="18">cv. Khalas</strain>
    </source>
</reference>
<evidence type="ECO:0000256" key="2">
    <source>
        <dbReference type="ARBA" id="ARBA00006234"/>
    </source>
</evidence>
<dbReference type="InterPro" id="IPR004041">
    <property type="entry name" value="NAF_dom"/>
</dbReference>
<dbReference type="InterPro" id="IPR000719">
    <property type="entry name" value="Prot_kinase_dom"/>
</dbReference>
<evidence type="ECO:0000259" key="17">
    <source>
        <dbReference type="PROSITE" id="PS50816"/>
    </source>
</evidence>
<dbReference type="PROSITE" id="PS00108">
    <property type="entry name" value="PROTEIN_KINASE_ST"/>
    <property type="match status" value="1"/>
</dbReference>
<dbReference type="KEGG" id="pda:103702110"/>
<evidence type="ECO:0000256" key="12">
    <source>
        <dbReference type="ARBA" id="ARBA00058225"/>
    </source>
</evidence>
<accession>A0A8B7BP98</accession>
<evidence type="ECO:0000256" key="9">
    <source>
        <dbReference type="ARBA" id="ARBA00023211"/>
    </source>
</evidence>
<dbReference type="InterPro" id="IPR008271">
    <property type="entry name" value="Ser/Thr_kinase_AS"/>
</dbReference>
<keyword evidence="9" id="KW-0464">Manganese</keyword>
<comment type="function">
    <text evidence="12">CIPK serine-threonine protein kinases interact with CBL proteins. Binding of a CBL protein to the regulatory NAF domain of CIPK protein lead to the activation of the kinase in a calcium-dependent manner.</text>
</comment>
<evidence type="ECO:0000256" key="7">
    <source>
        <dbReference type="ARBA" id="ARBA00022777"/>
    </source>
</evidence>
<keyword evidence="5" id="KW-0808">Transferase</keyword>
<evidence type="ECO:0000256" key="3">
    <source>
        <dbReference type="ARBA" id="ARBA00012513"/>
    </source>
</evidence>
<dbReference type="Pfam" id="PF03822">
    <property type="entry name" value="NAF"/>
    <property type="match status" value="1"/>
</dbReference>
<keyword evidence="7" id="KW-0418">Kinase</keyword>
<dbReference type="PANTHER" id="PTHR43895">
    <property type="entry name" value="CALCIUM/CALMODULIN-DEPENDENT PROTEIN KINASE KINASE-RELATED"/>
    <property type="match status" value="1"/>
</dbReference>
<dbReference type="PROSITE" id="PS50816">
    <property type="entry name" value="NAF"/>
    <property type="match status" value="1"/>
</dbReference>
<dbReference type="InterPro" id="IPR018451">
    <property type="entry name" value="NAF/FISL_domain"/>
</dbReference>
<dbReference type="InterPro" id="IPR017441">
    <property type="entry name" value="Protein_kinase_ATP_BS"/>
</dbReference>
<evidence type="ECO:0000256" key="4">
    <source>
        <dbReference type="ARBA" id="ARBA00022527"/>
    </source>
</evidence>
<dbReference type="CDD" id="cd12195">
    <property type="entry name" value="CIPK_C"/>
    <property type="match status" value="1"/>
</dbReference>
<evidence type="ECO:0000256" key="15">
    <source>
        <dbReference type="SAM" id="MobiDB-lite"/>
    </source>
</evidence>
<dbReference type="SMART" id="SM00220">
    <property type="entry name" value="S_TKc"/>
    <property type="match status" value="1"/>
</dbReference>
<gene>
    <name evidence="19" type="primary">LOC103702110</name>
</gene>
<dbReference type="GO" id="GO:0004674">
    <property type="term" value="F:protein serine/threonine kinase activity"/>
    <property type="evidence" value="ECO:0007669"/>
    <property type="project" value="UniProtKB-KW"/>
</dbReference>
<dbReference type="AlphaFoldDB" id="A0A8B7BP98"/>
<keyword evidence="18" id="KW-1185">Reference proteome</keyword>
<dbReference type="SUPFAM" id="SSF56112">
    <property type="entry name" value="Protein kinase-like (PK-like)"/>
    <property type="match status" value="1"/>
</dbReference>
<feature type="domain" description="Protein kinase" evidence="16">
    <location>
        <begin position="29"/>
        <end position="283"/>
    </location>
</feature>
<dbReference type="InterPro" id="IPR011009">
    <property type="entry name" value="Kinase-like_dom_sf"/>
</dbReference>
<evidence type="ECO:0000313" key="19">
    <source>
        <dbReference type="RefSeq" id="XP_008782629.2"/>
    </source>
</evidence>
<dbReference type="Gene3D" id="3.30.200.20">
    <property type="entry name" value="Phosphorylase Kinase, domain 1"/>
    <property type="match status" value="1"/>
</dbReference>
<evidence type="ECO:0000256" key="10">
    <source>
        <dbReference type="ARBA" id="ARBA00047899"/>
    </source>
</evidence>
<proteinExistence type="inferred from homology"/>
<dbReference type="GO" id="GO:0005524">
    <property type="term" value="F:ATP binding"/>
    <property type="evidence" value="ECO:0007669"/>
    <property type="project" value="UniProtKB-UniRule"/>
</dbReference>
<feature type="domain" description="NAF" evidence="17">
    <location>
        <begin position="316"/>
        <end position="340"/>
    </location>
</feature>
<organism evidence="18 19">
    <name type="scientific">Phoenix dactylifera</name>
    <name type="common">Date palm</name>
    <dbReference type="NCBI Taxonomy" id="42345"/>
    <lineage>
        <taxon>Eukaryota</taxon>
        <taxon>Viridiplantae</taxon>
        <taxon>Streptophyta</taxon>
        <taxon>Embryophyta</taxon>
        <taxon>Tracheophyta</taxon>
        <taxon>Spermatophyta</taxon>
        <taxon>Magnoliopsida</taxon>
        <taxon>Liliopsida</taxon>
        <taxon>Arecaceae</taxon>
        <taxon>Coryphoideae</taxon>
        <taxon>Phoeniceae</taxon>
        <taxon>Phoenix</taxon>
    </lineage>
</organism>
<comment type="catalytic activity">
    <reaction evidence="10">
        <text>L-threonyl-[protein] + ATP = O-phospho-L-threonyl-[protein] + ADP + H(+)</text>
        <dbReference type="Rhea" id="RHEA:46608"/>
        <dbReference type="Rhea" id="RHEA-COMP:11060"/>
        <dbReference type="Rhea" id="RHEA-COMP:11605"/>
        <dbReference type="ChEBI" id="CHEBI:15378"/>
        <dbReference type="ChEBI" id="CHEBI:30013"/>
        <dbReference type="ChEBI" id="CHEBI:30616"/>
        <dbReference type="ChEBI" id="CHEBI:61977"/>
        <dbReference type="ChEBI" id="CHEBI:456216"/>
        <dbReference type="EC" id="2.7.11.1"/>
    </reaction>
</comment>
<comment type="cofactor">
    <cofactor evidence="1">
        <name>Mn(2+)</name>
        <dbReference type="ChEBI" id="CHEBI:29035"/>
    </cofactor>
</comment>
<evidence type="ECO:0000256" key="6">
    <source>
        <dbReference type="ARBA" id="ARBA00022741"/>
    </source>
</evidence>
<feature type="binding site" evidence="13">
    <location>
        <position position="67"/>
    </location>
    <ligand>
        <name>ATP</name>
        <dbReference type="ChEBI" id="CHEBI:30616"/>
    </ligand>
</feature>
<dbReference type="RefSeq" id="XP_008782629.2">
    <property type="nucleotide sequence ID" value="XM_008784407.4"/>
</dbReference>
<dbReference type="GO" id="GO:0007165">
    <property type="term" value="P:signal transduction"/>
    <property type="evidence" value="ECO:0007669"/>
    <property type="project" value="InterPro"/>
</dbReference>
<keyword evidence="4 14" id="KW-0723">Serine/threonine-protein kinase</keyword>
<comment type="similarity">
    <text evidence="2">Belongs to the protein kinase superfamily. CAMK Ser/Thr protein kinase family. SNF1 subfamily.</text>
</comment>
<name>A0A8B7BP98_PHODC</name>
<keyword evidence="8 13" id="KW-0067">ATP-binding</keyword>
<evidence type="ECO:0000256" key="5">
    <source>
        <dbReference type="ARBA" id="ARBA00022679"/>
    </source>
</evidence>
<dbReference type="PROSITE" id="PS50011">
    <property type="entry name" value="PROTEIN_KINASE_DOM"/>
    <property type="match status" value="1"/>
</dbReference>
<evidence type="ECO:0000256" key="13">
    <source>
        <dbReference type="PROSITE-ProRule" id="PRU10141"/>
    </source>
</evidence>
<dbReference type="FunFam" id="3.30.200.20:FF:000042">
    <property type="entry name" value="Aurora kinase A"/>
    <property type="match status" value="1"/>
</dbReference>